<dbReference type="EMBL" id="FWWV01000048">
    <property type="protein sequence ID" value="SMB88517.1"/>
    <property type="molecule type" value="Genomic_DNA"/>
</dbReference>
<sequence>MVWQLRYGAFDLLSEKIDGEGNRWRYDYDKDSLKLNQVTNPLG</sequence>
<protein>
    <submittedName>
        <fullName evidence="1">YD repeat-containing protein</fullName>
    </submittedName>
</protein>
<evidence type="ECO:0000313" key="1">
    <source>
        <dbReference type="EMBL" id="SMB88517.1"/>
    </source>
</evidence>
<organism evidence="1 2">
    <name type="scientific">Pasteurella testudinis DSM 23072</name>
    <dbReference type="NCBI Taxonomy" id="1122938"/>
    <lineage>
        <taxon>Bacteria</taxon>
        <taxon>Pseudomonadati</taxon>
        <taxon>Pseudomonadota</taxon>
        <taxon>Gammaproteobacteria</taxon>
        <taxon>Pasteurellales</taxon>
        <taxon>Pasteurellaceae</taxon>
        <taxon>Pasteurella</taxon>
    </lineage>
</organism>
<dbReference type="NCBIfam" id="TIGR01643">
    <property type="entry name" value="YD_repeat_2x"/>
    <property type="match status" value="1"/>
</dbReference>
<name>A0A1W1V518_9PAST</name>
<accession>A0A1W1V518</accession>
<evidence type="ECO:0000313" key="2">
    <source>
        <dbReference type="Proteomes" id="UP000192408"/>
    </source>
</evidence>
<dbReference type="Proteomes" id="UP000192408">
    <property type="component" value="Unassembled WGS sequence"/>
</dbReference>
<dbReference type="AlphaFoldDB" id="A0A1W1V518"/>
<dbReference type="InterPro" id="IPR006530">
    <property type="entry name" value="YD"/>
</dbReference>
<reference evidence="2" key="1">
    <citation type="submission" date="2017-04" db="EMBL/GenBank/DDBJ databases">
        <authorList>
            <person name="Varghese N."/>
            <person name="Submissions S."/>
        </authorList>
    </citation>
    <scope>NUCLEOTIDE SEQUENCE [LARGE SCALE GENOMIC DNA]</scope>
    <source>
        <strain evidence="2">DSM 23072</strain>
    </source>
</reference>
<feature type="non-terminal residue" evidence="1">
    <location>
        <position position="43"/>
    </location>
</feature>
<keyword evidence="2" id="KW-1185">Reference proteome</keyword>
<gene>
    <name evidence="1" type="ORF">SAMN05660772_02820</name>
</gene>
<proteinExistence type="predicted"/>